<dbReference type="Proteomes" id="UP001062846">
    <property type="component" value="Chromosome 12"/>
</dbReference>
<comment type="caution">
    <text evidence="1">The sequence shown here is derived from an EMBL/GenBank/DDBJ whole genome shotgun (WGS) entry which is preliminary data.</text>
</comment>
<proteinExistence type="predicted"/>
<protein>
    <submittedName>
        <fullName evidence="1">Uncharacterized protein</fullName>
    </submittedName>
</protein>
<organism evidence="1 2">
    <name type="scientific">Rhododendron molle</name>
    <name type="common">Chinese azalea</name>
    <name type="synonym">Azalea mollis</name>
    <dbReference type="NCBI Taxonomy" id="49168"/>
    <lineage>
        <taxon>Eukaryota</taxon>
        <taxon>Viridiplantae</taxon>
        <taxon>Streptophyta</taxon>
        <taxon>Embryophyta</taxon>
        <taxon>Tracheophyta</taxon>
        <taxon>Spermatophyta</taxon>
        <taxon>Magnoliopsida</taxon>
        <taxon>eudicotyledons</taxon>
        <taxon>Gunneridae</taxon>
        <taxon>Pentapetalae</taxon>
        <taxon>asterids</taxon>
        <taxon>Ericales</taxon>
        <taxon>Ericaceae</taxon>
        <taxon>Ericoideae</taxon>
        <taxon>Rhodoreae</taxon>
        <taxon>Rhododendron</taxon>
    </lineage>
</organism>
<evidence type="ECO:0000313" key="2">
    <source>
        <dbReference type="Proteomes" id="UP001062846"/>
    </source>
</evidence>
<gene>
    <name evidence="1" type="ORF">RHMOL_Rhmol12G0059500</name>
</gene>
<accession>A0ACC0LER3</accession>
<reference evidence="1" key="1">
    <citation type="submission" date="2022-02" db="EMBL/GenBank/DDBJ databases">
        <title>Plant Genome Project.</title>
        <authorList>
            <person name="Zhang R.-G."/>
        </authorList>
    </citation>
    <scope>NUCLEOTIDE SEQUENCE</scope>
    <source>
        <strain evidence="1">AT1</strain>
    </source>
</reference>
<name>A0ACC0LER3_RHOML</name>
<sequence>MRNDGMHGFQCSRERPDRCNPLPSNVYRRGCEEIEQCRDGLREDFDGDTRKNLNRKMQLAVRRTRW</sequence>
<dbReference type="EMBL" id="CM046399">
    <property type="protein sequence ID" value="KAI8527230.1"/>
    <property type="molecule type" value="Genomic_DNA"/>
</dbReference>
<keyword evidence="2" id="KW-1185">Reference proteome</keyword>
<evidence type="ECO:0000313" key="1">
    <source>
        <dbReference type="EMBL" id="KAI8527230.1"/>
    </source>
</evidence>